<comment type="caution">
    <text evidence="12">The sequence shown here is derived from an EMBL/GenBank/DDBJ whole genome shotgun (WGS) entry which is preliminary data.</text>
</comment>
<dbReference type="AlphaFoldDB" id="A0A918TRZ6"/>
<proteinExistence type="inferred from homology"/>
<evidence type="ECO:0000256" key="8">
    <source>
        <dbReference type="ARBA" id="ARBA00023002"/>
    </source>
</evidence>
<name>A0A918TRZ6_9RHOB</name>
<dbReference type="InterPro" id="IPR003953">
    <property type="entry name" value="FAD-dep_OxRdtase_2_FAD-bd"/>
</dbReference>
<dbReference type="RefSeq" id="WP_189411923.1">
    <property type="nucleotide sequence ID" value="NZ_BMYJ01000007.1"/>
</dbReference>
<dbReference type="EMBL" id="BMYJ01000007">
    <property type="protein sequence ID" value="GHC59470.1"/>
    <property type="molecule type" value="Genomic_DNA"/>
</dbReference>
<protein>
    <recommendedName>
        <fullName evidence="4">L-aspartate oxidase</fullName>
        <ecNumber evidence="4">1.4.3.16</ecNumber>
    </recommendedName>
</protein>
<evidence type="ECO:0000256" key="7">
    <source>
        <dbReference type="ARBA" id="ARBA00022827"/>
    </source>
</evidence>
<keyword evidence="7" id="KW-0274">FAD</keyword>
<evidence type="ECO:0000256" key="2">
    <source>
        <dbReference type="ARBA" id="ARBA00004950"/>
    </source>
</evidence>
<accession>A0A918TRZ6</accession>
<dbReference type="SUPFAM" id="SSF51905">
    <property type="entry name" value="FAD/NAD(P)-binding domain"/>
    <property type="match status" value="1"/>
</dbReference>
<dbReference type="PANTHER" id="PTHR42716">
    <property type="entry name" value="L-ASPARTATE OXIDASE"/>
    <property type="match status" value="1"/>
</dbReference>
<evidence type="ECO:0000256" key="1">
    <source>
        <dbReference type="ARBA" id="ARBA00001974"/>
    </source>
</evidence>
<dbReference type="SUPFAM" id="SSF56425">
    <property type="entry name" value="Succinate dehydrogenase/fumarate reductase flavoprotein, catalytic domain"/>
    <property type="match status" value="1"/>
</dbReference>
<dbReference type="Proteomes" id="UP000638981">
    <property type="component" value="Unassembled WGS sequence"/>
</dbReference>
<keyword evidence="5" id="KW-0285">Flavoprotein</keyword>
<comment type="similarity">
    <text evidence="3">Belongs to the FAD-dependent oxidoreductase 2 family. NadB subfamily.</text>
</comment>
<keyword evidence="13" id="KW-1185">Reference proteome</keyword>
<reference evidence="12" key="1">
    <citation type="journal article" date="2014" name="Int. J. Syst. Evol. Microbiol.">
        <title>Complete genome sequence of Corynebacterium casei LMG S-19264T (=DSM 44701T), isolated from a smear-ripened cheese.</title>
        <authorList>
            <consortium name="US DOE Joint Genome Institute (JGI-PGF)"/>
            <person name="Walter F."/>
            <person name="Albersmeier A."/>
            <person name="Kalinowski J."/>
            <person name="Ruckert C."/>
        </authorList>
    </citation>
    <scope>NUCLEOTIDE SEQUENCE</scope>
    <source>
        <strain evidence="12">KCTC 23310</strain>
    </source>
</reference>
<dbReference type="PRINTS" id="PR00368">
    <property type="entry name" value="FADPNR"/>
</dbReference>
<dbReference type="Pfam" id="PF02910">
    <property type="entry name" value="Succ_DH_flav_C"/>
    <property type="match status" value="1"/>
</dbReference>
<dbReference type="SUPFAM" id="SSF46977">
    <property type="entry name" value="Succinate dehydrogenase/fumarate reductase flavoprotein C-terminal domain"/>
    <property type="match status" value="1"/>
</dbReference>
<keyword evidence="8" id="KW-0560">Oxidoreductase</keyword>
<evidence type="ECO:0000259" key="11">
    <source>
        <dbReference type="Pfam" id="PF02910"/>
    </source>
</evidence>
<comment type="catalytic activity">
    <reaction evidence="9">
        <text>L-aspartate + O2 = iminosuccinate + H2O2</text>
        <dbReference type="Rhea" id="RHEA:25876"/>
        <dbReference type="ChEBI" id="CHEBI:15379"/>
        <dbReference type="ChEBI" id="CHEBI:16240"/>
        <dbReference type="ChEBI" id="CHEBI:29991"/>
        <dbReference type="ChEBI" id="CHEBI:77875"/>
        <dbReference type="EC" id="1.4.3.16"/>
    </reaction>
    <physiologicalReaction direction="left-to-right" evidence="9">
        <dbReference type="Rhea" id="RHEA:25877"/>
    </physiologicalReaction>
</comment>
<feature type="domain" description="Fumarate reductase/succinate dehydrogenase flavoprotein-like C-terminal" evidence="11">
    <location>
        <begin position="454"/>
        <end position="504"/>
    </location>
</feature>
<evidence type="ECO:0000256" key="6">
    <source>
        <dbReference type="ARBA" id="ARBA00022642"/>
    </source>
</evidence>
<dbReference type="InterPro" id="IPR027477">
    <property type="entry name" value="Succ_DH/fumarate_Rdtase_cat_sf"/>
</dbReference>
<dbReference type="EC" id="1.4.3.16" evidence="4"/>
<dbReference type="FunFam" id="3.90.700.10:FF:000002">
    <property type="entry name" value="L-aspartate oxidase"/>
    <property type="match status" value="1"/>
</dbReference>
<dbReference type="NCBIfam" id="NF005701">
    <property type="entry name" value="PRK07512.1"/>
    <property type="match status" value="1"/>
</dbReference>
<dbReference type="InterPro" id="IPR037099">
    <property type="entry name" value="Fum_R/Succ_DH_flav-like_C_sf"/>
</dbReference>
<keyword evidence="6" id="KW-0662">Pyridine nucleotide biosynthesis</keyword>
<sequence>MTNHTDRVVIVGAGIAALYAALTLAPRPVLVISPEPLGFGASSAWAQGGVAAAMAQGDAPALHLADTIRAGAGLVDAAVAGVVTTEAPELIAALAALGAPFDRDALGGYVLSREAAHGLPRVVRVGGDRAGAAIMATLIAAVEKAHHIQVMTGLLATGVLTEQGRAVGVTVEGAAGQGAIHAPAVILAGGGAAGLYAVTTNPNRIRGQMLGMAARAGAVIRDAEFIQFHPTAIDTGEDPAPLATEALRGEGAVLLNNLGQRFMLDVVPEAELAPRDIVARAVYVENQSHRRPVLDTRQAIGPDLPAHFPTVHAACLRAGIDPVAEPIPVTAAAHYHMGGIAVDGQGRSSLPGLWVCGEAACTGLHGANRLASNGLLEALVFGRRVGRAVGATVTTQGDAPAQITLSGQTMTPDEADIAQLRRLMTDHVGVVREAKGLTRALSALAALDRPDQPLAMQNMLAAATMITAAALLRRESRGAHCRSDFAQTLPRGEPSHLTWLQAQMIRADAVMEH</sequence>
<feature type="domain" description="FAD-dependent oxidoreductase 2 FAD-binding" evidence="10">
    <location>
        <begin position="8"/>
        <end position="375"/>
    </location>
</feature>
<gene>
    <name evidence="12" type="primary">nadB</name>
    <name evidence="12" type="ORF">GCM10007315_24000</name>
</gene>
<evidence type="ECO:0000256" key="9">
    <source>
        <dbReference type="ARBA" id="ARBA00048305"/>
    </source>
</evidence>
<evidence type="ECO:0000313" key="12">
    <source>
        <dbReference type="EMBL" id="GHC59470.1"/>
    </source>
</evidence>
<evidence type="ECO:0000256" key="5">
    <source>
        <dbReference type="ARBA" id="ARBA00022630"/>
    </source>
</evidence>
<dbReference type="Pfam" id="PF00890">
    <property type="entry name" value="FAD_binding_2"/>
    <property type="match status" value="1"/>
</dbReference>
<dbReference type="Gene3D" id="3.50.50.60">
    <property type="entry name" value="FAD/NAD(P)-binding domain"/>
    <property type="match status" value="1"/>
</dbReference>
<organism evidence="12 13">
    <name type="scientific">Neogemmobacter tilapiae</name>
    <dbReference type="NCBI Taxonomy" id="875041"/>
    <lineage>
        <taxon>Bacteria</taxon>
        <taxon>Pseudomonadati</taxon>
        <taxon>Pseudomonadota</taxon>
        <taxon>Alphaproteobacteria</taxon>
        <taxon>Rhodobacterales</taxon>
        <taxon>Paracoccaceae</taxon>
        <taxon>Neogemmobacter</taxon>
    </lineage>
</organism>
<evidence type="ECO:0000259" key="10">
    <source>
        <dbReference type="Pfam" id="PF00890"/>
    </source>
</evidence>
<evidence type="ECO:0000256" key="4">
    <source>
        <dbReference type="ARBA" id="ARBA00012173"/>
    </source>
</evidence>
<dbReference type="InterPro" id="IPR005288">
    <property type="entry name" value="NadB"/>
</dbReference>
<evidence type="ECO:0000256" key="3">
    <source>
        <dbReference type="ARBA" id="ARBA00008562"/>
    </source>
</evidence>
<reference evidence="12" key="2">
    <citation type="submission" date="2020-09" db="EMBL/GenBank/DDBJ databases">
        <authorList>
            <person name="Sun Q."/>
            <person name="Kim S."/>
        </authorList>
    </citation>
    <scope>NUCLEOTIDE SEQUENCE</scope>
    <source>
        <strain evidence="12">KCTC 23310</strain>
    </source>
</reference>
<evidence type="ECO:0000313" key="13">
    <source>
        <dbReference type="Proteomes" id="UP000638981"/>
    </source>
</evidence>
<dbReference type="Gene3D" id="1.20.58.100">
    <property type="entry name" value="Fumarate reductase/succinate dehydrogenase flavoprotein-like, C-terminal domain"/>
    <property type="match status" value="1"/>
</dbReference>
<dbReference type="InterPro" id="IPR036188">
    <property type="entry name" value="FAD/NAD-bd_sf"/>
</dbReference>
<comment type="pathway">
    <text evidence="2">Cofactor biosynthesis; NAD(+) biosynthesis; iminoaspartate from L-aspartate (oxidase route): step 1/1.</text>
</comment>
<dbReference type="InterPro" id="IPR015939">
    <property type="entry name" value="Fum_Rdtase/Succ_DH_flav-like_C"/>
</dbReference>
<comment type="cofactor">
    <cofactor evidence="1">
        <name>FAD</name>
        <dbReference type="ChEBI" id="CHEBI:57692"/>
    </cofactor>
</comment>
<dbReference type="Gene3D" id="3.90.700.10">
    <property type="entry name" value="Succinate dehydrogenase/fumarate reductase flavoprotein, catalytic domain"/>
    <property type="match status" value="1"/>
</dbReference>
<dbReference type="GO" id="GO:0008734">
    <property type="term" value="F:L-aspartate oxidase activity"/>
    <property type="evidence" value="ECO:0007669"/>
    <property type="project" value="UniProtKB-EC"/>
</dbReference>
<dbReference type="PANTHER" id="PTHR42716:SF2">
    <property type="entry name" value="L-ASPARTATE OXIDASE, CHLOROPLASTIC"/>
    <property type="match status" value="1"/>
</dbReference>
<dbReference type="GO" id="GO:0034628">
    <property type="term" value="P:'de novo' NAD+ biosynthetic process from L-aspartate"/>
    <property type="evidence" value="ECO:0007669"/>
    <property type="project" value="TreeGrafter"/>
</dbReference>